<name>A0A173LX48_9MICO</name>
<keyword evidence="9 10" id="KW-0472">Membrane</keyword>
<reference evidence="11 12" key="1">
    <citation type="journal article" date="2016" name="Genome Announc.">
        <title>Complete Genome Sequence of Aurantimicrobium minutum Type Strain KNCT, a Planktonic Ultramicrobacterium Isolated from River Water.</title>
        <authorList>
            <person name="Nakai R."/>
            <person name="Fujisawa T."/>
            <person name="Nakamura Y."/>
            <person name="Nishide H."/>
            <person name="Uchiyama I."/>
            <person name="Baba T."/>
            <person name="Toyoda A."/>
            <person name="Fujiyama A."/>
            <person name="Naganuma T."/>
            <person name="Niki H."/>
        </authorList>
    </citation>
    <scope>NUCLEOTIDE SEQUENCE [LARGE SCALE GENOMIC DNA]</scope>
    <source>
        <strain evidence="11 12">KNC</strain>
    </source>
</reference>
<dbReference type="GO" id="GO:0000009">
    <property type="term" value="F:alpha-1,6-mannosyltransferase activity"/>
    <property type="evidence" value="ECO:0007669"/>
    <property type="project" value="InterPro"/>
</dbReference>
<dbReference type="PANTHER" id="PTHR12468:SF2">
    <property type="entry name" value="GPI MANNOSYLTRANSFERASE 2"/>
    <property type="match status" value="1"/>
</dbReference>
<protein>
    <recommendedName>
        <fullName evidence="13">Integral membrane protein</fullName>
    </recommendedName>
</protein>
<evidence type="ECO:0000256" key="4">
    <source>
        <dbReference type="ARBA" id="ARBA00022676"/>
    </source>
</evidence>
<dbReference type="GO" id="GO:0016020">
    <property type="term" value="C:membrane"/>
    <property type="evidence" value="ECO:0007669"/>
    <property type="project" value="GOC"/>
</dbReference>
<evidence type="ECO:0000256" key="1">
    <source>
        <dbReference type="ARBA" id="ARBA00004477"/>
    </source>
</evidence>
<evidence type="ECO:0000256" key="3">
    <source>
        <dbReference type="ARBA" id="ARBA00022502"/>
    </source>
</evidence>
<organism evidence="11 12">
    <name type="scientific">Aurantimicrobium minutum</name>
    <dbReference type="NCBI Taxonomy" id="708131"/>
    <lineage>
        <taxon>Bacteria</taxon>
        <taxon>Bacillati</taxon>
        <taxon>Actinomycetota</taxon>
        <taxon>Actinomycetes</taxon>
        <taxon>Micrococcales</taxon>
        <taxon>Microbacteriaceae</taxon>
        <taxon>Aurantimicrobium</taxon>
    </lineage>
</organism>
<evidence type="ECO:0000256" key="5">
    <source>
        <dbReference type="ARBA" id="ARBA00022679"/>
    </source>
</evidence>
<feature type="transmembrane region" description="Helical" evidence="10">
    <location>
        <begin position="177"/>
        <end position="201"/>
    </location>
</feature>
<evidence type="ECO:0000256" key="10">
    <source>
        <dbReference type="SAM" id="Phobius"/>
    </source>
</evidence>
<evidence type="ECO:0000313" key="12">
    <source>
        <dbReference type="Proteomes" id="UP000243847"/>
    </source>
</evidence>
<evidence type="ECO:0008006" key="13">
    <source>
        <dbReference type="Google" id="ProtNLM"/>
    </source>
</evidence>
<keyword evidence="6 10" id="KW-0812">Transmembrane</keyword>
<keyword evidence="5" id="KW-0808">Transferase</keyword>
<feature type="transmembrane region" description="Helical" evidence="10">
    <location>
        <begin position="321"/>
        <end position="341"/>
    </location>
</feature>
<feature type="transmembrane region" description="Helical" evidence="10">
    <location>
        <begin position="221"/>
        <end position="244"/>
    </location>
</feature>
<feature type="transmembrane region" description="Helical" evidence="10">
    <location>
        <begin position="12"/>
        <end position="31"/>
    </location>
</feature>
<dbReference type="GO" id="GO:0031501">
    <property type="term" value="C:mannosyltransferase complex"/>
    <property type="evidence" value="ECO:0007669"/>
    <property type="project" value="TreeGrafter"/>
</dbReference>
<dbReference type="InterPro" id="IPR007315">
    <property type="entry name" value="PIG-V/Gpi18"/>
</dbReference>
<dbReference type="GeneID" id="80452076"/>
<keyword evidence="7" id="KW-0256">Endoplasmic reticulum</keyword>
<dbReference type="KEGG" id="amin:AUMI_18820"/>
<dbReference type="PANTHER" id="PTHR12468">
    <property type="entry name" value="GPI MANNOSYLTRANSFERASE 2"/>
    <property type="match status" value="1"/>
</dbReference>
<evidence type="ECO:0000256" key="7">
    <source>
        <dbReference type="ARBA" id="ARBA00022824"/>
    </source>
</evidence>
<keyword evidence="4" id="KW-0328">Glycosyltransferase</keyword>
<proteinExistence type="predicted"/>
<dbReference type="AlphaFoldDB" id="A0A173LX48"/>
<dbReference type="Proteomes" id="UP000243847">
    <property type="component" value="Chromosome sequence1"/>
</dbReference>
<feature type="transmembrane region" description="Helical" evidence="10">
    <location>
        <begin position="102"/>
        <end position="124"/>
    </location>
</feature>
<sequence length="392" mass="44039">MARTRLAWWIKVSLIFLLGRAISTAMLLVLASQQAENAWTGAQPSLWDFSSMWDGRWYNIIAEVGYPTQLPVTEDGHIAENAWAFMPVYPALVRGVMVLTGLPWNIAAIIITVVCAYVATLVFYKLLTRFVPAQQALFAVLLFSVAPVSPLFQLAYAESMQLMLIVIALYLLVRRKYAWMIPVVLVLSVTRPGSLAIALTLVLHWIYRATQKARFLLKEKVLVAAVALIAAFSGVVWLFIAGAVTGMPTAYLETELAWRSAYIGYQELVPFTPWIFAAQWWTTNFGYPEVAGYVLLAALVIGFVIFLFTPAMKRLGVDIRFWLISYALYLLAVFFPQSSTFRLLAPLFPALGAVAAPKSKVYRVTMTVLFIALQWGWLLICWRIDGYDWSPP</sequence>
<feature type="transmembrane region" description="Helical" evidence="10">
    <location>
        <begin position="136"/>
        <end position="157"/>
    </location>
</feature>
<dbReference type="GO" id="GO:0006506">
    <property type="term" value="P:GPI anchor biosynthetic process"/>
    <property type="evidence" value="ECO:0007669"/>
    <property type="project" value="UniProtKB-UniPathway"/>
</dbReference>
<keyword evidence="8 10" id="KW-1133">Transmembrane helix</keyword>
<evidence type="ECO:0000256" key="6">
    <source>
        <dbReference type="ARBA" id="ARBA00022692"/>
    </source>
</evidence>
<accession>A0A173LX48</accession>
<feature type="transmembrane region" description="Helical" evidence="10">
    <location>
        <begin position="290"/>
        <end position="309"/>
    </location>
</feature>
<evidence type="ECO:0000256" key="2">
    <source>
        <dbReference type="ARBA" id="ARBA00004687"/>
    </source>
</evidence>
<dbReference type="RefSeq" id="WP_231951703.1">
    <property type="nucleotide sequence ID" value="NZ_AP017457.1"/>
</dbReference>
<gene>
    <name evidence="11" type="ORF">AUMI_18820</name>
</gene>
<keyword evidence="3" id="KW-0337">GPI-anchor biosynthesis</keyword>
<comment type="subcellular location">
    <subcellularLocation>
        <location evidence="1">Endoplasmic reticulum membrane</location>
        <topology evidence="1">Multi-pass membrane protein</topology>
    </subcellularLocation>
</comment>
<feature type="transmembrane region" description="Helical" evidence="10">
    <location>
        <begin position="361"/>
        <end position="382"/>
    </location>
</feature>
<comment type="pathway">
    <text evidence="2">Glycolipid biosynthesis; glycosylphosphatidylinositol-anchor biosynthesis.</text>
</comment>
<evidence type="ECO:0000256" key="9">
    <source>
        <dbReference type="ARBA" id="ARBA00023136"/>
    </source>
</evidence>
<dbReference type="EMBL" id="AP017457">
    <property type="protein sequence ID" value="BAU99424.1"/>
    <property type="molecule type" value="Genomic_DNA"/>
</dbReference>
<evidence type="ECO:0000313" key="11">
    <source>
        <dbReference type="EMBL" id="BAU99424.1"/>
    </source>
</evidence>
<evidence type="ECO:0000256" key="8">
    <source>
        <dbReference type="ARBA" id="ARBA00022989"/>
    </source>
</evidence>
<dbReference type="UniPathway" id="UPA00196"/>
<dbReference type="GO" id="GO:0004376">
    <property type="term" value="F:GPI mannosyltransferase activity"/>
    <property type="evidence" value="ECO:0007669"/>
    <property type="project" value="InterPro"/>
</dbReference>